<dbReference type="VEuPathDB" id="FungiDB:A1Q1_00588"/>
<proteinExistence type="predicted"/>
<dbReference type="HOGENOM" id="CLU_1344085_0_0_1"/>
<evidence type="ECO:0000256" key="1">
    <source>
        <dbReference type="SAM" id="MobiDB-lite"/>
    </source>
</evidence>
<dbReference type="KEGG" id="tasa:A1Q1_00588"/>
<organism evidence="2 3">
    <name type="scientific">Trichosporon asahii var. asahii (strain ATCC 90039 / CBS 2479 / JCM 2466 / KCTC 7840 / NBRC 103889/ NCYC 2677 / UAMH 7654)</name>
    <name type="common">Yeast</name>
    <dbReference type="NCBI Taxonomy" id="1186058"/>
    <lineage>
        <taxon>Eukaryota</taxon>
        <taxon>Fungi</taxon>
        <taxon>Dikarya</taxon>
        <taxon>Basidiomycota</taxon>
        <taxon>Agaricomycotina</taxon>
        <taxon>Tremellomycetes</taxon>
        <taxon>Trichosporonales</taxon>
        <taxon>Trichosporonaceae</taxon>
        <taxon>Trichosporon</taxon>
    </lineage>
</organism>
<reference evidence="2 3" key="1">
    <citation type="journal article" date="2012" name="Eukaryot. Cell">
        <title>Draft genome sequence of CBS 2479, the standard type strain of Trichosporon asahii.</title>
        <authorList>
            <person name="Yang R.Y."/>
            <person name="Li H.T."/>
            <person name="Zhu H."/>
            <person name="Zhou G.P."/>
            <person name="Wang M."/>
            <person name="Wang L."/>
        </authorList>
    </citation>
    <scope>NUCLEOTIDE SEQUENCE [LARGE SCALE GENOMIC DNA]</scope>
    <source>
        <strain evidence="3">ATCC 90039 / CBS 2479 / JCM 2466 / KCTC 7840 / NCYC 2677 / UAMH 7654</strain>
    </source>
</reference>
<gene>
    <name evidence="2" type="ORF">A1Q1_00588</name>
</gene>
<dbReference type="EMBL" id="ALBS01000126">
    <property type="protein sequence ID" value="EJT50121.1"/>
    <property type="molecule type" value="Genomic_DNA"/>
</dbReference>
<dbReference type="GeneID" id="25984102"/>
<evidence type="ECO:0000313" key="3">
    <source>
        <dbReference type="Proteomes" id="UP000002748"/>
    </source>
</evidence>
<accession>J5TBG5</accession>
<sequence length="204" mass="22395">MSALRQVWAGYRFTGYVGDTIRELKVLRRCLRCGNGPPAPRFDAGSRRLFVLAQDYAAFSGRNTPYAGDLARAQAESGWDVGRLKREAKKRRIALPLPTATEPPEPPQPLTLASLPELGSDEKPRPVPPPSYAFDNAPPLPQPWTYKPDEVPAPPPPGNKVTSGVLDFIKLTATERGDIPPELGLVDYRRREGKRKWGTKGAGA</sequence>
<dbReference type="OrthoDB" id="2594031at2759"/>
<dbReference type="Proteomes" id="UP000002748">
    <property type="component" value="Unassembled WGS sequence"/>
</dbReference>
<dbReference type="AlphaFoldDB" id="J5TBG5"/>
<name>J5TBG5_TRIAS</name>
<dbReference type="RefSeq" id="XP_014181378.1">
    <property type="nucleotide sequence ID" value="XM_014325903.1"/>
</dbReference>
<comment type="caution">
    <text evidence="2">The sequence shown here is derived from an EMBL/GenBank/DDBJ whole genome shotgun (WGS) entry which is preliminary data.</text>
</comment>
<feature type="region of interest" description="Disordered" evidence="1">
    <location>
        <begin position="92"/>
        <end position="160"/>
    </location>
</feature>
<evidence type="ECO:0000313" key="2">
    <source>
        <dbReference type="EMBL" id="EJT50121.1"/>
    </source>
</evidence>
<protein>
    <submittedName>
        <fullName evidence="2">Uncharacterized protein</fullName>
    </submittedName>
</protein>